<protein>
    <submittedName>
        <fullName evidence="3">Uncharacterized protein</fullName>
    </submittedName>
</protein>
<name>A0A368GZF9_ANCCA</name>
<dbReference type="OrthoDB" id="10597410at2759"/>
<comment type="caution">
    <text evidence="3">The sequence shown here is derived from an EMBL/GenBank/DDBJ whole genome shotgun (WGS) entry which is preliminary data.</text>
</comment>
<feature type="region of interest" description="Disordered" evidence="1">
    <location>
        <begin position="62"/>
        <end position="84"/>
    </location>
</feature>
<dbReference type="AlphaFoldDB" id="A0A368GZF9"/>
<gene>
    <name evidence="3" type="ORF">ANCCAN_04180</name>
</gene>
<feature type="region of interest" description="Disordered" evidence="1">
    <location>
        <begin position="232"/>
        <end position="269"/>
    </location>
</feature>
<dbReference type="EMBL" id="JOJR01000030">
    <property type="protein sequence ID" value="RCN49724.1"/>
    <property type="molecule type" value="Genomic_DNA"/>
</dbReference>
<evidence type="ECO:0000256" key="1">
    <source>
        <dbReference type="SAM" id="MobiDB-lite"/>
    </source>
</evidence>
<keyword evidence="2" id="KW-0472">Membrane</keyword>
<feature type="region of interest" description="Disordered" evidence="1">
    <location>
        <begin position="127"/>
        <end position="164"/>
    </location>
</feature>
<sequence>MLTQYLKRKAPSSLQRIRDDFSFLLDRNCSYMNIEMIAREKIKARASLEVLQAPANVTRTFTPYQGDLGNKHDKNKHTNTAPRKEKEYESEIAIFLALGGAIAAVFVLALVVILVVIILVSNKKRASKKTKKSKPKHKDKAPSSEEKSNEKSSERSLRLSQEAVRTFSPPADYNKLTYGLPGYSDNISLSRHALPDRALGIREDQEGYVLRSDAEIRRMKLEQERELKRVEEEFRSMSEREMDDDERDEQDRGREDSNSHQYSLREDSI</sequence>
<evidence type="ECO:0000313" key="4">
    <source>
        <dbReference type="Proteomes" id="UP000252519"/>
    </source>
</evidence>
<keyword evidence="4" id="KW-1185">Reference proteome</keyword>
<evidence type="ECO:0000256" key="2">
    <source>
        <dbReference type="SAM" id="Phobius"/>
    </source>
</evidence>
<evidence type="ECO:0000313" key="3">
    <source>
        <dbReference type="EMBL" id="RCN49724.1"/>
    </source>
</evidence>
<reference evidence="3 4" key="1">
    <citation type="submission" date="2014-10" db="EMBL/GenBank/DDBJ databases">
        <title>Draft genome of the hookworm Ancylostoma caninum.</title>
        <authorList>
            <person name="Mitreva M."/>
        </authorList>
    </citation>
    <scope>NUCLEOTIDE SEQUENCE [LARGE SCALE GENOMIC DNA]</scope>
    <source>
        <strain evidence="3 4">Baltimore</strain>
    </source>
</reference>
<organism evidence="3 4">
    <name type="scientific">Ancylostoma caninum</name>
    <name type="common">Dog hookworm</name>
    <dbReference type="NCBI Taxonomy" id="29170"/>
    <lineage>
        <taxon>Eukaryota</taxon>
        <taxon>Metazoa</taxon>
        <taxon>Ecdysozoa</taxon>
        <taxon>Nematoda</taxon>
        <taxon>Chromadorea</taxon>
        <taxon>Rhabditida</taxon>
        <taxon>Rhabditina</taxon>
        <taxon>Rhabditomorpha</taxon>
        <taxon>Strongyloidea</taxon>
        <taxon>Ancylostomatidae</taxon>
        <taxon>Ancylostomatinae</taxon>
        <taxon>Ancylostoma</taxon>
    </lineage>
</organism>
<keyword evidence="2" id="KW-1133">Transmembrane helix</keyword>
<keyword evidence="2" id="KW-0812">Transmembrane</keyword>
<feature type="compositionally biased region" description="Basic and acidic residues" evidence="1">
    <location>
        <begin position="249"/>
        <end position="269"/>
    </location>
</feature>
<dbReference type="Proteomes" id="UP000252519">
    <property type="component" value="Unassembled WGS sequence"/>
</dbReference>
<feature type="transmembrane region" description="Helical" evidence="2">
    <location>
        <begin position="92"/>
        <end position="120"/>
    </location>
</feature>
<proteinExistence type="predicted"/>
<accession>A0A368GZF9</accession>
<feature type="compositionally biased region" description="Basic residues" evidence="1">
    <location>
        <begin position="127"/>
        <end position="139"/>
    </location>
</feature>
<feature type="compositionally biased region" description="Basic and acidic residues" evidence="1">
    <location>
        <begin position="140"/>
        <end position="157"/>
    </location>
</feature>